<evidence type="ECO:0000313" key="3">
    <source>
        <dbReference type="WBParaSite" id="Hba_16127"/>
    </source>
</evidence>
<feature type="domain" description="Phlebovirus glycoprotein G2 fusion" evidence="1">
    <location>
        <begin position="5"/>
        <end position="59"/>
    </location>
</feature>
<protein>
    <submittedName>
        <fullName evidence="3">Phlebovirus_G2 domain-containing protein</fullName>
    </submittedName>
</protein>
<dbReference type="WBParaSite" id="Hba_16127">
    <property type="protein sequence ID" value="Hba_16127"/>
    <property type="gene ID" value="Hba_16127"/>
</dbReference>
<dbReference type="Proteomes" id="UP000095283">
    <property type="component" value="Unplaced"/>
</dbReference>
<organism evidence="2 3">
    <name type="scientific">Heterorhabditis bacteriophora</name>
    <name type="common">Entomopathogenic nematode worm</name>
    <dbReference type="NCBI Taxonomy" id="37862"/>
    <lineage>
        <taxon>Eukaryota</taxon>
        <taxon>Metazoa</taxon>
        <taxon>Ecdysozoa</taxon>
        <taxon>Nematoda</taxon>
        <taxon>Chromadorea</taxon>
        <taxon>Rhabditida</taxon>
        <taxon>Rhabditina</taxon>
        <taxon>Rhabditomorpha</taxon>
        <taxon>Strongyloidea</taxon>
        <taxon>Heterorhabditidae</taxon>
        <taxon>Heterorhabditis</taxon>
    </lineage>
</organism>
<dbReference type="Pfam" id="PF07245">
    <property type="entry name" value="Phlebovirus_G2"/>
    <property type="match status" value="1"/>
</dbReference>
<sequence>MTGGCQQGYLRQTINMICDNKEQCRMEYRWEMLFNNLNKELCIQIKHDNKTIGGIRIKKE</sequence>
<accession>A0A1I7XEQ0</accession>
<proteinExistence type="predicted"/>
<name>A0A1I7XEQ0_HETBA</name>
<reference evidence="3" key="1">
    <citation type="submission" date="2016-11" db="UniProtKB">
        <authorList>
            <consortium name="WormBaseParasite"/>
        </authorList>
    </citation>
    <scope>IDENTIFICATION</scope>
</reference>
<dbReference type="InterPro" id="IPR009878">
    <property type="entry name" value="Phlebovirus_G2_fusion"/>
</dbReference>
<evidence type="ECO:0000313" key="2">
    <source>
        <dbReference type="Proteomes" id="UP000095283"/>
    </source>
</evidence>
<dbReference type="AlphaFoldDB" id="A0A1I7XEQ0"/>
<evidence type="ECO:0000259" key="1">
    <source>
        <dbReference type="Pfam" id="PF07245"/>
    </source>
</evidence>
<keyword evidence="2" id="KW-1185">Reference proteome</keyword>